<dbReference type="PANTHER" id="PTHR32196">
    <property type="entry name" value="ABC TRANSPORTER PERMEASE PROTEIN YPHD-RELATED-RELATED"/>
    <property type="match status" value="1"/>
</dbReference>
<evidence type="ECO:0000313" key="8">
    <source>
        <dbReference type="EMBL" id="PJZ02941.1"/>
    </source>
</evidence>
<protein>
    <submittedName>
        <fullName evidence="8">ABC transporter permease</fullName>
    </submittedName>
</protein>
<dbReference type="OrthoDB" id="6844941at2"/>
<feature type="transmembrane region" description="Helical" evidence="7">
    <location>
        <begin position="277"/>
        <end position="296"/>
    </location>
</feature>
<evidence type="ECO:0000256" key="5">
    <source>
        <dbReference type="ARBA" id="ARBA00022989"/>
    </source>
</evidence>
<dbReference type="RefSeq" id="WP_100703901.1">
    <property type="nucleotide sequence ID" value="NZ_MLFP01000003.1"/>
</dbReference>
<evidence type="ECO:0000256" key="4">
    <source>
        <dbReference type="ARBA" id="ARBA00022692"/>
    </source>
</evidence>
<keyword evidence="9" id="KW-1185">Reference proteome</keyword>
<organism evidence="8 9">
    <name type="scientific">Pantoea rodasii</name>
    <dbReference type="NCBI Taxonomy" id="1076549"/>
    <lineage>
        <taxon>Bacteria</taxon>
        <taxon>Pseudomonadati</taxon>
        <taxon>Pseudomonadota</taxon>
        <taxon>Gammaproteobacteria</taxon>
        <taxon>Enterobacterales</taxon>
        <taxon>Erwiniaceae</taxon>
        <taxon>Pantoea</taxon>
    </lineage>
</organism>
<feature type="transmembrane region" description="Helical" evidence="7">
    <location>
        <begin position="57"/>
        <end position="90"/>
    </location>
</feature>
<dbReference type="Pfam" id="PF02653">
    <property type="entry name" value="BPD_transp_2"/>
    <property type="match status" value="1"/>
</dbReference>
<feature type="transmembrane region" description="Helical" evidence="7">
    <location>
        <begin position="252"/>
        <end position="270"/>
    </location>
</feature>
<comment type="subcellular location">
    <subcellularLocation>
        <location evidence="1">Cell inner membrane</location>
        <topology evidence="1">Multi-pass membrane protein</topology>
    </subcellularLocation>
</comment>
<dbReference type="AlphaFoldDB" id="A0A2M9W5X8"/>
<comment type="caution">
    <text evidence="8">The sequence shown here is derived from an EMBL/GenBank/DDBJ whole genome shotgun (WGS) entry which is preliminary data.</text>
</comment>
<proteinExistence type="inferred from homology"/>
<evidence type="ECO:0000256" key="3">
    <source>
        <dbReference type="ARBA" id="ARBA00022475"/>
    </source>
</evidence>
<dbReference type="STRING" id="1076549.HA45_05310"/>
<evidence type="ECO:0000256" key="7">
    <source>
        <dbReference type="SAM" id="Phobius"/>
    </source>
</evidence>
<keyword evidence="5 7" id="KW-1133">Transmembrane helix</keyword>
<sequence length="325" mass="33740">MTQETLSTRVSERAFPFAWKQALPLLVVVALMIFFSLTTDSFATVRNFSAIAGQASALLIACIGLTFVILMGCIDLSVGATVLLVSAATVTFMNSFGLVFSALPLALLLGTALGALNGTIYTLGRVPSFVVTLGSLSIFSGLALTLLQGRAVAYQALQFETVAIGQLIPHVPNIALWALLAWLISVFVALRTRFGRYSYLIGGGERVAHTAGIPVSRYKIYAFCASGLFAGLAGILSVARLGAAGPSLGSDLLLNSLAAIVVGGTSLAGGRGGPQRTLVGVLIIALMDNGLNLLGVSEFMQMVIKGAVVIAAVLTGRQSAQFVVK</sequence>
<feature type="transmembrane region" description="Helical" evidence="7">
    <location>
        <begin position="128"/>
        <end position="147"/>
    </location>
</feature>
<keyword evidence="6 7" id="KW-0472">Membrane</keyword>
<dbReference type="EMBL" id="PIQI01000029">
    <property type="protein sequence ID" value="PJZ02941.1"/>
    <property type="molecule type" value="Genomic_DNA"/>
</dbReference>
<name>A0A2M9W5X8_9GAMM</name>
<keyword evidence="3" id="KW-1003">Cell membrane</keyword>
<dbReference type="Proteomes" id="UP000232062">
    <property type="component" value="Unassembled WGS sequence"/>
</dbReference>
<gene>
    <name evidence="8" type="ORF">PRCB_22965</name>
</gene>
<evidence type="ECO:0000256" key="1">
    <source>
        <dbReference type="ARBA" id="ARBA00004429"/>
    </source>
</evidence>
<evidence type="ECO:0000256" key="2">
    <source>
        <dbReference type="ARBA" id="ARBA00007942"/>
    </source>
</evidence>
<dbReference type="GO" id="GO:0005886">
    <property type="term" value="C:plasma membrane"/>
    <property type="evidence" value="ECO:0007669"/>
    <property type="project" value="UniProtKB-SubCell"/>
</dbReference>
<dbReference type="InterPro" id="IPR001851">
    <property type="entry name" value="ABC_transp_permease"/>
</dbReference>
<reference evidence="8 9" key="1">
    <citation type="submission" date="2017-11" db="EMBL/GenBank/DDBJ databases">
        <title>The genome sequence of Pantoea rodasii DSM 26611.</title>
        <authorList>
            <person name="Gao J."/>
            <person name="Mao X."/>
            <person name="Sun J."/>
        </authorList>
    </citation>
    <scope>NUCLEOTIDE SEQUENCE [LARGE SCALE GENOMIC DNA]</scope>
    <source>
        <strain evidence="8 9">DSM 26611</strain>
    </source>
</reference>
<feature type="transmembrane region" description="Helical" evidence="7">
    <location>
        <begin position="220"/>
        <end position="240"/>
    </location>
</feature>
<feature type="transmembrane region" description="Helical" evidence="7">
    <location>
        <begin position="167"/>
        <end position="190"/>
    </location>
</feature>
<dbReference type="GO" id="GO:0022857">
    <property type="term" value="F:transmembrane transporter activity"/>
    <property type="evidence" value="ECO:0007669"/>
    <property type="project" value="InterPro"/>
</dbReference>
<comment type="similarity">
    <text evidence="2">Belongs to the binding-protein-dependent transport system permease family. AraH/RbsC subfamily.</text>
</comment>
<feature type="transmembrane region" description="Helical" evidence="7">
    <location>
        <begin position="22"/>
        <end position="45"/>
    </location>
</feature>
<evidence type="ECO:0000313" key="9">
    <source>
        <dbReference type="Proteomes" id="UP000232062"/>
    </source>
</evidence>
<keyword evidence="4 7" id="KW-0812">Transmembrane</keyword>
<feature type="transmembrane region" description="Helical" evidence="7">
    <location>
        <begin position="96"/>
        <end position="116"/>
    </location>
</feature>
<dbReference type="PANTHER" id="PTHR32196:SF72">
    <property type="entry name" value="RIBOSE IMPORT PERMEASE PROTEIN RBSC"/>
    <property type="match status" value="1"/>
</dbReference>
<accession>A0A2M9W5X8</accession>
<dbReference type="CDD" id="cd06579">
    <property type="entry name" value="TM_PBP1_transp_AraH_like"/>
    <property type="match status" value="1"/>
</dbReference>
<evidence type="ECO:0000256" key="6">
    <source>
        <dbReference type="ARBA" id="ARBA00023136"/>
    </source>
</evidence>